<evidence type="ECO:0000256" key="3">
    <source>
        <dbReference type="SAM" id="Phobius"/>
    </source>
</evidence>
<dbReference type="Proteomes" id="UP001215151">
    <property type="component" value="Unassembled WGS sequence"/>
</dbReference>
<keyword evidence="3" id="KW-1133">Transmembrane helix</keyword>
<gene>
    <name evidence="4" type="ORF">ONZ51_g6088</name>
</gene>
<keyword evidence="3" id="KW-0812">Transmembrane</keyword>
<accession>A0AAD7XD07</accession>
<evidence type="ECO:0000256" key="2">
    <source>
        <dbReference type="SAM" id="MobiDB-lite"/>
    </source>
</evidence>
<reference evidence="4" key="1">
    <citation type="submission" date="2022-11" db="EMBL/GenBank/DDBJ databases">
        <title>Genome Sequence of Cubamyces cubensis.</title>
        <authorList>
            <person name="Buettner E."/>
        </authorList>
    </citation>
    <scope>NUCLEOTIDE SEQUENCE</scope>
    <source>
        <strain evidence="4">MPL-01</strain>
    </source>
</reference>
<keyword evidence="1" id="KW-0175">Coiled coil</keyword>
<keyword evidence="3" id="KW-0472">Membrane</keyword>
<dbReference type="AlphaFoldDB" id="A0AAD7XD07"/>
<evidence type="ECO:0000256" key="1">
    <source>
        <dbReference type="SAM" id="Coils"/>
    </source>
</evidence>
<organism evidence="4 5">
    <name type="scientific">Trametes cubensis</name>
    <dbReference type="NCBI Taxonomy" id="1111947"/>
    <lineage>
        <taxon>Eukaryota</taxon>
        <taxon>Fungi</taxon>
        <taxon>Dikarya</taxon>
        <taxon>Basidiomycota</taxon>
        <taxon>Agaricomycotina</taxon>
        <taxon>Agaricomycetes</taxon>
        <taxon>Polyporales</taxon>
        <taxon>Polyporaceae</taxon>
        <taxon>Trametes</taxon>
    </lineage>
</organism>
<feature type="coiled-coil region" evidence="1">
    <location>
        <begin position="321"/>
        <end position="351"/>
    </location>
</feature>
<feature type="transmembrane region" description="Helical" evidence="3">
    <location>
        <begin position="213"/>
        <end position="235"/>
    </location>
</feature>
<keyword evidence="5" id="KW-1185">Reference proteome</keyword>
<proteinExistence type="predicted"/>
<evidence type="ECO:0000313" key="4">
    <source>
        <dbReference type="EMBL" id="KAJ8481303.1"/>
    </source>
</evidence>
<sequence length="396" mass="42532">MNRTIDDQYGDSVTGALPLFFPTTGVWNIGQTCTGCAIHAGNPIDPAHVFDGTWHDTSGGGPDRIVQVSFTGHAVYVYHIVLNILVAGASTVTTNLSFYIDSNYVGNYTHIPTSRSSASPVSYQMLVYSNNSMVQGEHTLEIVSLGSSKALVLFDYITYTTSEDNSQSSALPPSTALTASQTLARSTMETSSLPSMSATTSKPKNSTGARSTAGAIAGSAVAGLFIVLIAAYFLYINRSRRIRCHLARTASQLPPDGPDIAGNRGHTPVRGSALSTSRAPSEHHQSMATSSPEALPYSHVIRYTPESSALSEATMMHTERLELLTQQMRTLQAQLDDLRLARAERAECERRLSRTSAADEGLSTMIAALRVELSALRAEQHTVAYIAQGMPPPYRG</sequence>
<feature type="region of interest" description="Disordered" evidence="2">
    <location>
        <begin position="188"/>
        <end position="211"/>
    </location>
</feature>
<name>A0AAD7XD07_9APHY</name>
<feature type="region of interest" description="Disordered" evidence="2">
    <location>
        <begin position="255"/>
        <end position="292"/>
    </location>
</feature>
<comment type="caution">
    <text evidence="4">The sequence shown here is derived from an EMBL/GenBank/DDBJ whole genome shotgun (WGS) entry which is preliminary data.</text>
</comment>
<dbReference type="EMBL" id="JAPEVG010000140">
    <property type="protein sequence ID" value="KAJ8481303.1"/>
    <property type="molecule type" value="Genomic_DNA"/>
</dbReference>
<protein>
    <submittedName>
        <fullName evidence="4">Uncharacterized protein</fullName>
    </submittedName>
</protein>
<feature type="compositionally biased region" description="Polar residues" evidence="2">
    <location>
        <begin position="188"/>
        <end position="210"/>
    </location>
</feature>
<evidence type="ECO:0000313" key="5">
    <source>
        <dbReference type="Proteomes" id="UP001215151"/>
    </source>
</evidence>